<dbReference type="SUPFAM" id="SSF53254">
    <property type="entry name" value="Phosphoglycerate mutase-like"/>
    <property type="match status" value="1"/>
</dbReference>
<feature type="site" description="Transition state stabilizer" evidence="1">
    <location>
        <position position="156"/>
    </location>
</feature>
<name>A0A6S6SLF6_9GAMM</name>
<dbReference type="InterPro" id="IPR029033">
    <property type="entry name" value="His_PPase_superfam"/>
</dbReference>
<dbReference type="PANTHER" id="PTHR48100">
    <property type="entry name" value="BROAD-SPECIFICITY PHOSPHATASE YOR283W-RELATED"/>
    <property type="match status" value="1"/>
</dbReference>
<gene>
    <name evidence="2" type="ORF">HELGO_WM12259</name>
</gene>
<dbReference type="GO" id="GO:0005737">
    <property type="term" value="C:cytoplasm"/>
    <property type="evidence" value="ECO:0007669"/>
    <property type="project" value="TreeGrafter"/>
</dbReference>
<evidence type="ECO:0000313" key="2">
    <source>
        <dbReference type="EMBL" id="CAA6807019.1"/>
    </source>
</evidence>
<dbReference type="PANTHER" id="PTHR48100:SF1">
    <property type="entry name" value="HISTIDINE PHOSPHATASE FAMILY PROTEIN-RELATED"/>
    <property type="match status" value="1"/>
</dbReference>
<evidence type="ECO:0000256" key="1">
    <source>
        <dbReference type="PIRSR" id="PIRSR613078-3"/>
    </source>
</evidence>
<dbReference type="CDD" id="cd07067">
    <property type="entry name" value="HP_PGM_like"/>
    <property type="match status" value="1"/>
</dbReference>
<sequence length="208" mass="23601">MSLDISIPEQGFTTIDLIRHGHIVHPEYFCAPEDEPLSFTGWREMAIATQDTHWDQIISSTSARCRCFASSYARKSTQSLEINKEWREMEFGSWVGIDKQTIWDNEAPLLHQLWFNPKAFTAPDGESMQGFIERIQDAWEQLQESHAGKKVLLITHAGAIRVILATALGISYQETLQFEIAHAHFTRLRVYADGGVSFLGHGLPKISQ</sequence>
<dbReference type="Pfam" id="PF00300">
    <property type="entry name" value="His_Phos_1"/>
    <property type="match status" value="1"/>
</dbReference>
<dbReference type="AlphaFoldDB" id="A0A6S6SLF6"/>
<dbReference type="Gene3D" id="3.40.50.1240">
    <property type="entry name" value="Phosphoglycerate mutase-like"/>
    <property type="match status" value="1"/>
</dbReference>
<protein>
    <submittedName>
        <fullName evidence="2">Histidine phosphatase family protein</fullName>
    </submittedName>
</protein>
<accession>A0A6S6SLF6</accession>
<reference evidence="2" key="1">
    <citation type="submission" date="2020-01" db="EMBL/GenBank/DDBJ databases">
        <authorList>
            <person name="Meier V. D."/>
            <person name="Meier V D."/>
        </authorList>
    </citation>
    <scope>NUCLEOTIDE SEQUENCE</scope>
    <source>
        <strain evidence="2">HLG_WM_MAG_07</strain>
    </source>
</reference>
<dbReference type="InterPro" id="IPR013078">
    <property type="entry name" value="His_Pase_superF_clade-1"/>
</dbReference>
<proteinExistence type="predicted"/>
<dbReference type="SMART" id="SM00855">
    <property type="entry name" value="PGAM"/>
    <property type="match status" value="1"/>
</dbReference>
<dbReference type="InterPro" id="IPR050275">
    <property type="entry name" value="PGM_Phosphatase"/>
</dbReference>
<organism evidence="2">
    <name type="scientific">uncultured Thiotrichaceae bacterium</name>
    <dbReference type="NCBI Taxonomy" id="298394"/>
    <lineage>
        <taxon>Bacteria</taxon>
        <taxon>Pseudomonadati</taxon>
        <taxon>Pseudomonadota</taxon>
        <taxon>Gammaproteobacteria</taxon>
        <taxon>Thiotrichales</taxon>
        <taxon>Thiotrichaceae</taxon>
        <taxon>environmental samples</taxon>
    </lineage>
</organism>
<dbReference type="EMBL" id="CACVAY010000032">
    <property type="protein sequence ID" value="CAA6807019.1"/>
    <property type="molecule type" value="Genomic_DNA"/>
</dbReference>
<dbReference type="GO" id="GO:0016791">
    <property type="term" value="F:phosphatase activity"/>
    <property type="evidence" value="ECO:0007669"/>
    <property type="project" value="TreeGrafter"/>
</dbReference>